<keyword evidence="1" id="KW-0812">Transmembrane</keyword>
<evidence type="ECO:0000313" key="4">
    <source>
        <dbReference type="Proteomes" id="UP000010816"/>
    </source>
</evidence>
<dbReference type="InterPro" id="IPR021878">
    <property type="entry name" value="TgpA_N"/>
</dbReference>
<dbReference type="InterPro" id="IPR002931">
    <property type="entry name" value="Transglutaminase-like"/>
</dbReference>
<dbReference type="AlphaFoldDB" id="L0H1E7"/>
<keyword evidence="3" id="KW-0378">Hydrolase</keyword>
<reference evidence="3 4" key="1">
    <citation type="submission" date="2011-09" db="EMBL/GenBank/DDBJ databases">
        <title>Complete sequence of chromosome of Thioflavicoccus mobilis 8321.</title>
        <authorList>
            <consortium name="US DOE Joint Genome Institute"/>
            <person name="Lucas S."/>
            <person name="Han J."/>
            <person name="Lapidus A."/>
            <person name="Cheng J.-F."/>
            <person name="Goodwin L."/>
            <person name="Pitluck S."/>
            <person name="Peters L."/>
            <person name="Ovchinnikova G."/>
            <person name="Lu M."/>
            <person name="Detter J.C."/>
            <person name="Han C."/>
            <person name="Tapia R."/>
            <person name="Land M."/>
            <person name="Hauser L."/>
            <person name="Kyrpides N."/>
            <person name="Ivanova N."/>
            <person name="Pagani I."/>
            <person name="Vogl K."/>
            <person name="Liu Z."/>
            <person name="Imhoff J."/>
            <person name="Thiel V."/>
            <person name="Frigaard N.-U."/>
            <person name="Bryant D."/>
            <person name="Woyke T."/>
        </authorList>
    </citation>
    <scope>NUCLEOTIDE SEQUENCE [LARGE SCALE GENOMIC DNA]</scope>
    <source>
        <strain evidence="3 4">8321</strain>
    </source>
</reference>
<dbReference type="InterPro" id="IPR038765">
    <property type="entry name" value="Papain-like_cys_pep_sf"/>
</dbReference>
<dbReference type="Pfam" id="PF01841">
    <property type="entry name" value="Transglut_core"/>
    <property type="match status" value="1"/>
</dbReference>
<sequence length="658" mass="72501">MAKTHYSEHLAAGQVAAITTLLALAYLPLAQWLAVRVSLFVAAAIALRLAALRWPALTPSRWLLLPLTAAGALNVLSAYASISGRAAGSALLATMLVLKLLEIRGKRDVRLLAILFGFLLASQFLFDQSPQLVAYLLLLLVADLALMADLTARTASRPLLGAVRAAGRLFLLSLPLAIALFILFPRLSSPLWSLGEDEQAGVTGLSDRLEPGSVSELVLSGEPAFRVWFDKPPPPTEQLYWRGPVLWEMDGRGWGPRPAEASAVAGPLAEADGRIGYQIVMEPSDQRWLLALDLPIEIPGQARLTIDYQVLVNERLTNTERYRIVSATRYRTGTLDPAMAAAGRGLPPNVTPRMRALVASWTRDSAAPAEVVDRALAYFNREPFHYTLSPPPLGGNPTDEFLFETRRGFCEHYASALAVLLRIADIPTRVVLGYHGGEPNPLGGYLIVRQSDAHAWVEAWLLGEGWRRLDPTAAIASERVERGPEIEGLGATAPLRFGTEELDRFARLAHRLRLVADALQAGWQNWVLDFSSADQLALMSLIGLGYLSEYGLVVAMILVATVITGLTVLYLARGRPRDPLEVLFDRFAARLARIGLRRRPNEGPLDFGRRVAARRPDLRAQVDPFLSLYIRLRYGRANRKVGLPALRKRLQRVRPQRR</sequence>
<dbReference type="STRING" id="765912.Thimo_2698"/>
<dbReference type="Pfam" id="PF13559">
    <property type="entry name" value="DUF4129"/>
    <property type="match status" value="1"/>
</dbReference>
<organism evidence="3 4">
    <name type="scientific">Thioflavicoccus mobilis 8321</name>
    <dbReference type="NCBI Taxonomy" id="765912"/>
    <lineage>
        <taxon>Bacteria</taxon>
        <taxon>Pseudomonadati</taxon>
        <taxon>Pseudomonadota</taxon>
        <taxon>Gammaproteobacteria</taxon>
        <taxon>Chromatiales</taxon>
        <taxon>Chromatiaceae</taxon>
        <taxon>Thioflavicoccus</taxon>
    </lineage>
</organism>
<dbReference type="PATRIC" id="fig|765912.4.peg.2645"/>
<feature type="transmembrane region" description="Helical" evidence="1">
    <location>
        <begin position="33"/>
        <end position="50"/>
    </location>
</feature>
<keyword evidence="4" id="KW-1185">Reference proteome</keyword>
<protein>
    <submittedName>
        <fullName evidence="3">Transglutaminase-like enzyme, predicted cysteine protease</fullName>
    </submittedName>
</protein>
<name>L0H1E7_9GAMM</name>
<dbReference type="GO" id="GO:0006508">
    <property type="term" value="P:proteolysis"/>
    <property type="evidence" value="ECO:0007669"/>
    <property type="project" value="UniProtKB-KW"/>
</dbReference>
<feature type="transmembrane region" description="Helical" evidence="1">
    <location>
        <begin position="550"/>
        <end position="572"/>
    </location>
</feature>
<keyword evidence="1" id="KW-0472">Membrane</keyword>
<dbReference type="InterPro" id="IPR052901">
    <property type="entry name" value="Bact_TGase-like"/>
</dbReference>
<feature type="domain" description="Transglutaminase-like" evidence="2">
    <location>
        <begin position="402"/>
        <end position="473"/>
    </location>
</feature>
<dbReference type="PANTHER" id="PTHR42736:SF1">
    <property type="entry name" value="PROTEIN-GLUTAMINE GAMMA-GLUTAMYLTRANSFERASE"/>
    <property type="match status" value="1"/>
</dbReference>
<dbReference type="Proteomes" id="UP000010816">
    <property type="component" value="Chromosome"/>
</dbReference>
<dbReference type="PANTHER" id="PTHR42736">
    <property type="entry name" value="PROTEIN-GLUTAMINE GAMMA-GLUTAMYLTRANSFERASE"/>
    <property type="match status" value="1"/>
</dbReference>
<feature type="transmembrane region" description="Helical" evidence="1">
    <location>
        <begin position="165"/>
        <end position="184"/>
    </location>
</feature>
<evidence type="ECO:0000259" key="2">
    <source>
        <dbReference type="SMART" id="SM00460"/>
    </source>
</evidence>
<dbReference type="Pfam" id="PF11992">
    <property type="entry name" value="TgpA_N"/>
    <property type="match status" value="1"/>
</dbReference>
<feature type="transmembrane region" description="Helical" evidence="1">
    <location>
        <begin position="9"/>
        <end position="27"/>
    </location>
</feature>
<feature type="transmembrane region" description="Helical" evidence="1">
    <location>
        <begin position="62"/>
        <end position="80"/>
    </location>
</feature>
<dbReference type="eggNOG" id="COG1305">
    <property type="taxonomic scope" value="Bacteria"/>
</dbReference>
<dbReference type="SUPFAM" id="SSF54001">
    <property type="entry name" value="Cysteine proteinases"/>
    <property type="match status" value="1"/>
</dbReference>
<evidence type="ECO:0000256" key="1">
    <source>
        <dbReference type="SAM" id="Phobius"/>
    </source>
</evidence>
<dbReference type="KEGG" id="tmb:Thimo_2698"/>
<dbReference type="RefSeq" id="WP_015281541.1">
    <property type="nucleotide sequence ID" value="NC_019940.1"/>
</dbReference>
<feature type="transmembrane region" description="Helical" evidence="1">
    <location>
        <begin position="132"/>
        <end position="153"/>
    </location>
</feature>
<keyword evidence="1" id="KW-1133">Transmembrane helix</keyword>
<dbReference type="HOGENOM" id="CLU_012397_0_0_6"/>
<dbReference type="Gene3D" id="3.10.620.30">
    <property type="match status" value="1"/>
</dbReference>
<accession>L0H1E7</accession>
<keyword evidence="3" id="KW-0645">Protease</keyword>
<dbReference type="OrthoDB" id="9804872at2"/>
<dbReference type="InterPro" id="IPR025403">
    <property type="entry name" value="TgpA-like_C"/>
</dbReference>
<gene>
    <name evidence="3" type="ORF">Thimo_2698</name>
</gene>
<dbReference type="SMART" id="SM00460">
    <property type="entry name" value="TGc"/>
    <property type="match status" value="1"/>
</dbReference>
<dbReference type="EMBL" id="CP003051">
    <property type="protein sequence ID" value="AGA91409.1"/>
    <property type="molecule type" value="Genomic_DNA"/>
</dbReference>
<feature type="transmembrane region" description="Helical" evidence="1">
    <location>
        <begin position="109"/>
        <end position="126"/>
    </location>
</feature>
<proteinExistence type="predicted"/>
<dbReference type="GO" id="GO:0008233">
    <property type="term" value="F:peptidase activity"/>
    <property type="evidence" value="ECO:0007669"/>
    <property type="project" value="UniProtKB-KW"/>
</dbReference>
<evidence type="ECO:0000313" key="3">
    <source>
        <dbReference type="EMBL" id="AGA91409.1"/>
    </source>
</evidence>